<protein>
    <submittedName>
        <fullName evidence="1">Uncharacterized protein</fullName>
    </submittedName>
</protein>
<keyword evidence="2" id="KW-1185">Reference proteome</keyword>
<reference evidence="1" key="1">
    <citation type="submission" date="2020-05" db="EMBL/GenBank/DDBJ databases">
        <title>Phylogenomic resolution of chytrid fungi.</title>
        <authorList>
            <person name="Stajich J.E."/>
            <person name="Amses K."/>
            <person name="Simmons R."/>
            <person name="Seto K."/>
            <person name="Myers J."/>
            <person name="Bonds A."/>
            <person name="Quandt C.A."/>
            <person name="Barry K."/>
            <person name="Liu P."/>
            <person name="Grigoriev I."/>
            <person name="Longcore J.E."/>
            <person name="James T.Y."/>
        </authorList>
    </citation>
    <scope>NUCLEOTIDE SEQUENCE</scope>
    <source>
        <strain evidence="1">JEL0476</strain>
    </source>
</reference>
<comment type="caution">
    <text evidence="1">The sequence shown here is derived from an EMBL/GenBank/DDBJ whole genome shotgun (WGS) entry which is preliminary data.</text>
</comment>
<name>A0AAD5U6R2_9FUNG</name>
<organism evidence="1 2">
    <name type="scientific">Clydaea vesicula</name>
    <dbReference type="NCBI Taxonomy" id="447962"/>
    <lineage>
        <taxon>Eukaryota</taxon>
        <taxon>Fungi</taxon>
        <taxon>Fungi incertae sedis</taxon>
        <taxon>Chytridiomycota</taxon>
        <taxon>Chytridiomycota incertae sedis</taxon>
        <taxon>Chytridiomycetes</taxon>
        <taxon>Lobulomycetales</taxon>
        <taxon>Lobulomycetaceae</taxon>
        <taxon>Clydaea</taxon>
    </lineage>
</organism>
<accession>A0AAD5U6R2</accession>
<dbReference type="EMBL" id="JADGJW010000037">
    <property type="protein sequence ID" value="KAJ3226391.1"/>
    <property type="molecule type" value="Genomic_DNA"/>
</dbReference>
<evidence type="ECO:0000313" key="2">
    <source>
        <dbReference type="Proteomes" id="UP001211065"/>
    </source>
</evidence>
<evidence type="ECO:0000313" key="1">
    <source>
        <dbReference type="EMBL" id="KAJ3226391.1"/>
    </source>
</evidence>
<dbReference type="AlphaFoldDB" id="A0AAD5U6R2"/>
<sequence length="89" mass="10087">MNTSKVCPGCHGETFETFKRRTNPKPWKIDEISVHGLLRCQSEVCQQSCGHPSRLWNRDGVATLNQKSIVESMTASDGRPNKFQRTLPE</sequence>
<gene>
    <name evidence="1" type="ORF">HK099_004969</name>
</gene>
<proteinExistence type="predicted"/>
<dbReference type="Proteomes" id="UP001211065">
    <property type="component" value="Unassembled WGS sequence"/>
</dbReference>